<dbReference type="SMART" id="SM00150">
    <property type="entry name" value="SPEC"/>
    <property type="match status" value="2"/>
</dbReference>
<name>A0ABD0YUC9_9HEMI</name>
<feature type="coiled-coil region" evidence="1">
    <location>
        <begin position="290"/>
        <end position="317"/>
    </location>
</feature>
<organism evidence="2 3">
    <name type="scientific">Ranatra chinensis</name>
    <dbReference type="NCBI Taxonomy" id="642074"/>
    <lineage>
        <taxon>Eukaryota</taxon>
        <taxon>Metazoa</taxon>
        <taxon>Ecdysozoa</taxon>
        <taxon>Arthropoda</taxon>
        <taxon>Hexapoda</taxon>
        <taxon>Insecta</taxon>
        <taxon>Pterygota</taxon>
        <taxon>Neoptera</taxon>
        <taxon>Paraneoptera</taxon>
        <taxon>Hemiptera</taxon>
        <taxon>Heteroptera</taxon>
        <taxon>Panheteroptera</taxon>
        <taxon>Nepomorpha</taxon>
        <taxon>Nepidae</taxon>
        <taxon>Ranatrinae</taxon>
        <taxon>Ranatra</taxon>
    </lineage>
</organism>
<dbReference type="GO" id="GO:0005737">
    <property type="term" value="C:cytoplasm"/>
    <property type="evidence" value="ECO:0007669"/>
    <property type="project" value="UniProtKB-ARBA"/>
</dbReference>
<keyword evidence="1" id="KW-0175">Coiled coil</keyword>
<keyword evidence="3" id="KW-1185">Reference proteome</keyword>
<reference evidence="2 3" key="1">
    <citation type="submission" date="2024-07" db="EMBL/GenBank/DDBJ databases">
        <title>Chromosome-level genome assembly of the water stick insect Ranatra chinensis (Heteroptera: Nepidae).</title>
        <authorList>
            <person name="Liu X."/>
        </authorList>
    </citation>
    <scope>NUCLEOTIDE SEQUENCE [LARGE SCALE GENOMIC DNA]</scope>
    <source>
        <strain evidence="2">Cailab_2021Rc</strain>
        <tissue evidence="2">Muscle</tissue>
    </source>
</reference>
<evidence type="ECO:0000313" key="3">
    <source>
        <dbReference type="Proteomes" id="UP001558652"/>
    </source>
</evidence>
<dbReference type="InterPro" id="IPR018159">
    <property type="entry name" value="Spectrin/alpha-actinin"/>
</dbReference>
<evidence type="ECO:0000256" key="1">
    <source>
        <dbReference type="SAM" id="Coils"/>
    </source>
</evidence>
<evidence type="ECO:0000313" key="2">
    <source>
        <dbReference type="EMBL" id="KAL1139465.1"/>
    </source>
</evidence>
<dbReference type="Proteomes" id="UP001558652">
    <property type="component" value="Unassembled WGS sequence"/>
</dbReference>
<protein>
    <submittedName>
        <fullName evidence="2">Uncharacterized protein</fullName>
    </submittedName>
</protein>
<proteinExistence type="predicted"/>
<dbReference type="AlphaFoldDB" id="A0ABD0YUC9"/>
<dbReference type="Gene3D" id="1.20.58.60">
    <property type="match status" value="2"/>
</dbReference>
<dbReference type="SUPFAM" id="SSF46966">
    <property type="entry name" value="Spectrin repeat"/>
    <property type="match status" value="3"/>
</dbReference>
<dbReference type="EMBL" id="JBFDAA010000002">
    <property type="protein sequence ID" value="KAL1139465.1"/>
    <property type="molecule type" value="Genomic_DNA"/>
</dbReference>
<comment type="caution">
    <text evidence="2">The sequence shown here is derived from an EMBL/GenBank/DDBJ whole genome shotgun (WGS) entry which is preliminary data.</text>
</comment>
<accession>A0ABD0YUC9</accession>
<gene>
    <name evidence="2" type="ORF">AAG570_006449</name>
</gene>
<sequence>MLLKETQQVITKCLNAWKEFEVTKNDVRDWVDEFKKKIDDETEQGEKKTPTDLERCHKLLEQVIAEKPHVEELSDCCETLMELCACNWVRDETVNWQTKYASLLSAVQELKHVNDELKVRRTELEHLSNEAVQLSSWSDNKNTSVLSEVHDVEKQLCKLEADCMAARDAVESEIQEYSSYHQSLQDTEKWLLQISFQLMAHNSLYITNREQTQEQIEQHSALLSEITGYQSNLDELKSKGHCQIERYFETTPQIKQIIEQQLCNVQDSYNSLLHTARQIKSRLDESLEKFLEYERTLESIMANLDEYEEVLRQNELEDVTSLTLGEAQQQLNSIRLQARMSSLGDIVSELEEKDRQLGELGKWVEDQWSAVVEWKNRPLKLRPEASRAEAAPMIESLNSLTEKRTQLLTQLPPGEHNDSVVSNIDSLQQLLMETLAKKQGDEALIERYRIICGDGQCWLDSITKRLEQAERGRGLTLPQKLSTLEAIALDHAEKRIPIIDSVRDLAEQVINVVSNLDSQQVEDQMKGLERRFNDMAKRVERKMEVIKTTQKEFGSISDEVRQARTWVRQKLDYLQNPPPIGYESKASEECIQFLKVSWFLWR</sequence>